<accession>A0A246JLX3</accession>
<keyword evidence="1" id="KW-0472">Membrane</keyword>
<keyword evidence="1" id="KW-0812">Transmembrane</keyword>
<sequence>MDIVPLSHPAAAASALLRYFCPRSVTVLLPGAALITNRFIVLFLVRYSFVSARERIDKV</sequence>
<comment type="caution">
    <text evidence="2">The sequence shown here is derived from an EMBL/GenBank/DDBJ whole genome shotgun (WGS) entry which is preliminary data.</text>
</comment>
<gene>
    <name evidence="2" type="ORF">CDN99_04105</name>
</gene>
<organism evidence="2 3">
    <name type="scientific">Roseateles aquatilis</name>
    <dbReference type="NCBI Taxonomy" id="431061"/>
    <lineage>
        <taxon>Bacteria</taxon>
        <taxon>Pseudomonadati</taxon>
        <taxon>Pseudomonadota</taxon>
        <taxon>Betaproteobacteria</taxon>
        <taxon>Burkholderiales</taxon>
        <taxon>Sphaerotilaceae</taxon>
        <taxon>Roseateles</taxon>
    </lineage>
</organism>
<feature type="transmembrane region" description="Helical" evidence="1">
    <location>
        <begin position="27"/>
        <end position="49"/>
    </location>
</feature>
<dbReference type="Proteomes" id="UP000197468">
    <property type="component" value="Unassembled WGS sequence"/>
</dbReference>
<protein>
    <submittedName>
        <fullName evidence="2">Uncharacterized protein</fullName>
    </submittedName>
</protein>
<dbReference type="EMBL" id="NIOF01000001">
    <property type="protein sequence ID" value="OWQ93648.1"/>
    <property type="molecule type" value="Genomic_DNA"/>
</dbReference>
<evidence type="ECO:0000313" key="2">
    <source>
        <dbReference type="EMBL" id="OWQ93648.1"/>
    </source>
</evidence>
<keyword evidence="1" id="KW-1133">Transmembrane helix</keyword>
<name>A0A246JLX3_9BURK</name>
<dbReference type="AlphaFoldDB" id="A0A246JLX3"/>
<evidence type="ECO:0000313" key="3">
    <source>
        <dbReference type="Proteomes" id="UP000197468"/>
    </source>
</evidence>
<keyword evidence="3" id="KW-1185">Reference proteome</keyword>
<evidence type="ECO:0000256" key="1">
    <source>
        <dbReference type="SAM" id="Phobius"/>
    </source>
</evidence>
<proteinExistence type="predicted"/>
<reference evidence="2 3" key="1">
    <citation type="journal article" date="2008" name="Int. J. Syst. Evol. Microbiol.">
        <title>Description of Roseateles aquatilis sp. nov. and Roseateles terrae sp. nov., in the class Betaproteobacteria, and emended description of the genus Roseateles.</title>
        <authorList>
            <person name="Gomila M."/>
            <person name="Bowien B."/>
            <person name="Falsen E."/>
            <person name="Moore E.R."/>
            <person name="Lalucat J."/>
        </authorList>
    </citation>
    <scope>NUCLEOTIDE SEQUENCE [LARGE SCALE GENOMIC DNA]</scope>
    <source>
        <strain evidence="2 3">CCUG 48205</strain>
    </source>
</reference>